<comment type="subcellular location">
    <subcellularLocation>
        <location evidence="1">Bacterial flagellum basal body</location>
    </subcellularLocation>
    <subcellularLocation>
        <location evidence="2">Cell membrane</location>
        <topology evidence="2">Peripheral membrane protein</topology>
    </subcellularLocation>
</comment>
<organism evidence="13 14">
    <name type="scientific">Blastococcus brunescens</name>
    <dbReference type="NCBI Taxonomy" id="1564165"/>
    <lineage>
        <taxon>Bacteria</taxon>
        <taxon>Bacillati</taxon>
        <taxon>Actinomycetota</taxon>
        <taxon>Actinomycetes</taxon>
        <taxon>Geodermatophilales</taxon>
        <taxon>Geodermatophilaceae</taxon>
        <taxon>Blastococcus</taxon>
    </lineage>
</organism>
<evidence type="ECO:0000256" key="6">
    <source>
        <dbReference type="ARBA" id="ARBA00022475"/>
    </source>
</evidence>
<dbReference type="InterPro" id="IPR012826">
    <property type="entry name" value="FliN"/>
</dbReference>
<gene>
    <name evidence="13" type="primary">fliN</name>
    <name evidence="13" type="ORF">U6N30_03160</name>
</gene>
<evidence type="ECO:0000256" key="7">
    <source>
        <dbReference type="ARBA" id="ARBA00022500"/>
    </source>
</evidence>
<dbReference type="InterPro" id="IPR001543">
    <property type="entry name" value="FliN-like_C"/>
</dbReference>
<dbReference type="PANTHER" id="PTHR30034">
    <property type="entry name" value="FLAGELLAR MOTOR SWITCH PROTEIN FLIM"/>
    <property type="match status" value="1"/>
</dbReference>
<proteinExistence type="inferred from homology"/>
<keyword evidence="6" id="KW-1003">Cell membrane</keyword>
<dbReference type="SUPFAM" id="SSF103039">
    <property type="entry name" value="CheC-like"/>
    <property type="match status" value="1"/>
</dbReference>
<dbReference type="Gene3D" id="3.40.1550.10">
    <property type="entry name" value="CheC-like"/>
    <property type="match status" value="1"/>
</dbReference>
<dbReference type="Gene3D" id="2.30.330.10">
    <property type="entry name" value="SpoA-like"/>
    <property type="match status" value="1"/>
</dbReference>
<feature type="domain" description="Flagellar motor switch protein FliN-like C-terminal" evidence="12">
    <location>
        <begin position="529"/>
        <end position="599"/>
    </location>
</feature>
<comment type="similarity">
    <text evidence="3">Belongs to the FliN/MopA/SpaO family.</text>
</comment>
<dbReference type="EMBL" id="CP141261">
    <property type="protein sequence ID" value="WRL64777.1"/>
    <property type="molecule type" value="Genomic_DNA"/>
</dbReference>
<feature type="compositionally biased region" description="Basic residues" evidence="11">
    <location>
        <begin position="425"/>
        <end position="443"/>
    </location>
</feature>
<evidence type="ECO:0000256" key="5">
    <source>
        <dbReference type="ARBA" id="ARBA00021898"/>
    </source>
</evidence>
<evidence type="ECO:0000256" key="9">
    <source>
        <dbReference type="ARBA" id="ARBA00023136"/>
    </source>
</evidence>
<keyword evidence="14" id="KW-1185">Reference proteome</keyword>
<feature type="compositionally biased region" description="Basic residues" evidence="11">
    <location>
        <begin position="381"/>
        <end position="408"/>
    </location>
</feature>
<dbReference type="PRINTS" id="PR00956">
    <property type="entry name" value="FLGMOTORFLIN"/>
</dbReference>
<feature type="region of interest" description="Disordered" evidence="11">
    <location>
        <begin position="325"/>
        <end position="474"/>
    </location>
</feature>
<feature type="compositionally biased region" description="Basic residues" evidence="11">
    <location>
        <begin position="360"/>
        <end position="372"/>
    </location>
</feature>
<evidence type="ECO:0000313" key="14">
    <source>
        <dbReference type="Proteomes" id="UP001324287"/>
    </source>
</evidence>
<dbReference type="InterPro" id="IPR001172">
    <property type="entry name" value="FliN_T3SS_HrcQb"/>
</dbReference>
<reference evidence="13 14" key="1">
    <citation type="submission" date="2023-12" db="EMBL/GenBank/DDBJ databases">
        <title>Blastococcus brunescens sp. nov., an actonobacterium isolated from sandstone collected in sahara desert.</title>
        <authorList>
            <person name="Gtari M."/>
            <person name="Ghodhbane F."/>
        </authorList>
    </citation>
    <scope>NUCLEOTIDE SEQUENCE [LARGE SCALE GENOMIC DNA]</scope>
    <source>
        <strain evidence="13 14">BMG 8361</strain>
    </source>
</reference>
<dbReference type="Pfam" id="PF02154">
    <property type="entry name" value="FliM"/>
    <property type="match status" value="1"/>
</dbReference>
<dbReference type="CDD" id="cd17908">
    <property type="entry name" value="FliM"/>
    <property type="match status" value="1"/>
</dbReference>
<dbReference type="SUPFAM" id="SSF101801">
    <property type="entry name" value="Surface presentation of antigens (SPOA)"/>
    <property type="match status" value="1"/>
</dbReference>
<evidence type="ECO:0000313" key="13">
    <source>
        <dbReference type="EMBL" id="WRL64777.1"/>
    </source>
</evidence>
<evidence type="ECO:0000256" key="3">
    <source>
        <dbReference type="ARBA" id="ARBA00009226"/>
    </source>
</evidence>
<accession>A0ABZ1B1U1</accession>
<sequence>MSDRFPPVRVTSHSADEVERDVTRDRTGPQRGRSPVPGGVTGRGGHAGPPRHSSPAAAPPTSGPTARSRRGEPRTYDFRRPTKLSREHVRVLQIAQEAFARQATTILTTFLRAGARLELVGIEQFSYDDYLATLPNPVFITTFTLEPLNGKGLLAYPLDMAMAIVDHMLGGSGRAEQPNRPMTAMESSITNHLLGRLLDEFAASFASITEIQPAMRGFEYNPQLAQAASGSDTVMVASFSMAVGAREGEATLVLPFSSFAQALNNAASPQLSETALAKRKRAAEALTARLNLVPVDVSVRFAPLTVSSADLLSLAVGDVLLLRHPRTHRSRSPPTTSRSPTRSPATTGADWPPPSSRPRTPPRRTPHEHRHLPGLPDRLRGGHGGRPRRRRPGAGHGGARPRRPRQRPGQRPAAPGRRVGGLGRPVRRGQRRHRPDRLRRGRRGAQQLPGRPDGRRRRAPARPRGGRGHLGRVRIASERVEEPVAALDGMRDKGMFVAVPLMAGTEHQATFALQVTLPTTSPQRGSLDLLRHVAMEVTVEIGRTRMTVQELLSLHPGEVVELDRAASAPADLLVNGTLIARGEVVVVDEDFGLRISEIVTDAAAQELGVA</sequence>
<feature type="compositionally biased region" description="Low complexity" evidence="11">
    <location>
        <begin position="332"/>
        <end position="347"/>
    </location>
</feature>
<keyword evidence="7" id="KW-0145">Chemotaxis</keyword>
<evidence type="ECO:0000256" key="11">
    <source>
        <dbReference type="SAM" id="MobiDB-lite"/>
    </source>
</evidence>
<evidence type="ECO:0000256" key="4">
    <source>
        <dbReference type="ARBA" id="ARBA00011049"/>
    </source>
</evidence>
<protein>
    <recommendedName>
        <fullName evidence="5">Flagellar motor switch protein FliM</fullName>
    </recommendedName>
</protein>
<evidence type="ECO:0000256" key="10">
    <source>
        <dbReference type="ARBA" id="ARBA00023143"/>
    </source>
</evidence>
<feature type="compositionally biased region" description="Basic residues" evidence="11">
    <location>
        <begin position="454"/>
        <end position="472"/>
    </location>
</feature>
<evidence type="ECO:0000256" key="1">
    <source>
        <dbReference type="ARBA" id="ARBA00004117"/>
    </source>
</evidence>
<dbReference type="Pfam" id="PF01052">
    <property type="entry name" value="FliMN_C"/>
    <property type="match status" value="1"/>
</dbReference>
<evidence type="ECO:0000256" key="2">
    <source>
        <dbReference type="ARBA" id="ARBA00004202"/>
    </source>
</evidence>
<keyword evidence="13" id="KW-0969">Cilium</keyword>
<keyword evidence="9" id="KW-0472">Membrane</keyword>
<feature type="compositionally biased region" description="Basic and acidic residues" evidence="11">
    <location>
        <begin position="14"/>
        <end position="28"/>
    </location>
</feature>
<evidence type="ECO:0000259" key="12">
    <source>
        <dbReference type="Pfam" id="PF01052"/>
    </source>
</evidence>
<dbReference type="InterPro" id="IPR028976">
    <property type="entry name" value="CheC-like_sf"/>
</dbReference>
<dbReference type="RefSeq" id="WP_324276102.1">
    <property type="nucleotide sequence ID" value="NZ_CP141261.1"/>
</dbReference>
<keyword evidence="13" id="KW-0282">Flagellum</keyword>
<feature type="region of interest" description="Disordered" evidence="11">
    <location>
        <begin position="1"/>
        <end position="82"/>
    </location>
</feature>
<keyword evidence="10" id="KW-0975">Bacterial flagellum</keyword>
<dbReference type="NCBIfam" id="TIGR02480">
    <property type="entry name" value="fliN"/>
    <property type="match status" value="1"/>
</dbReference>
<evidence type="ECO:0000256" key="8">
    <source>
        <dbReference type="ARBA" id="ARBA00022779"/>
    </source>
</evidence>
<feature type="compositionally biased region" description="Basic and acidic residues" evidence="11">
    <location>
        <begin position="69"/>
        <end position="82"/>
    </location>
</feature>
<dbReference type="InterPro" id="IPR036429">
    <property type="entry name" value="SpoA-like_sf"/>
</dbReference>
<keyword evidence="8" id="KW-0283">Flagellar rotation</keyword>
<name>A0ABZ1B1U1_9ACTN</name>
<comment type="similarity">
    <text evidence="4">Belongs to the FliM family.</text>
</comment>
<dbReference type="InterPro" id="IPR001689">
    <property type="entry name" value="Flag_FliM"/>
</dbReference>
<dbReference type="PANTHER" id="PTHR30034:SF6">
    <property type="entry name" value="YOP PROTEINS TRANSLOCATION PROTEIN Q"/>
    <property type="match status" value="1"/>
</dbReference>
<keyword evidence="13" id="KW-0966">Cell projection</keyword>
<dbReference type="Proteomes" id="UP001324287">
    <property type="component" value="Chromosome"/>
</dbReference>